<comment type="caution">
    <text evidence="2">The sequence shown here is derived from an EMBL/GenBank/DDBJ whole genome shotgun (WGS) entry which is preliminary data.</text>
</comment>
<keyword evidence="3" id="KW-1185">Reference proteome</keyword>
<accession>A0ABX0D871</accession>
<evidence type="ECO:0000313" key="3">
    <source>
        <dbReference type="Proteomes" id="UP000479226"/>
    </source>
</evidence>
<name>A0ABX0D871_9MICC</name>
<evidence type="ECO:0000256" key="1">
    <source>
        <dbReference type="SAM" id="MobiDB-lite"/>
    </source>
</evidence>
<sequence>MSHTLASRPSRVGVNGSAGLRQGRDQSGTAIVEPAPQPETFMAQPAAEQLPADALCDDQCPYCWGPETD</sequence>
<proteinExistence type="predicted"/>
<gene>
    <name evidence="2" type="ORF">G6N77_06390</name>
</gene>
<dbReference type="RefSeq" id="WP_165181198.1">
    <property type="nucleotide sequence ID" value="NZ_JAAKZI010000008.1"/>
</dbReference>
<reference evidence="2 3" key="1">
    <citation type="submission" date="2020-02" db="EMBL/GenBank/DDBJ databases">
        <title>Genome sequence of the type strain DSM 27180 of Arthrobacter silviterrae.</title>
        <authorList>
            <person name="Gao J."/>
            <person name="Sun J."/>
        </authorList>
    </citation>
    <scope>NUCLEOTIDE SEQUENCE [LARGE SCALE GENOMIC DNA]</scope>
    <source>
        <strain evidence="2 3">DSM 27180</strain>
    </source>
</reference>
<protein>
    <submittedName>
        <fullName evidence="2">Uncharacterized protein</fullName>
    </submittedName>
</protein>
<organism evidence="2 3">
    <name type="scientific">Arthrobacter silviterrae</name>
    <dbReference type="NCBI Taxonomy" id="2026658"/>
    <lineage>
        <taxon>Bacteria</taxon>
        <taxon>Bacillati</taxon>
        <taxon>Actinomycetota</taxon>
        <taxon>Actinomycetes</taxon>
        <taxon>Micrococcales</taxon>
        <taxon>Micrococcaceae</taxon>
        <taxon>Arthrobacter</taxon>
    </lineage>
</organism>
<dbReference type="EMBL" id="JAAKZI010000008">
    <property type="protein sequence ID" value="NGN83089.1"/>
    <property type="molecule type" value="Genomic_DNA"/>
</dbReference>
<evidence type="ECO:0000313" key="2">
    <source>
        <dbReference type="EMBL" id="NGN83089.1"/>
    </source>
</evidence>
<feature type="region of interest" description="Disordered" evidence="1">
    <location>
        <begin position="1"/>
        <end position="38"/>
    </location>
</feature>
<dbReference type="Proteomes" id="UP000479226">
    <property type="component" value="Unassembled WGS sequence"/>
</dbReference>